<feature type="compositionally biased region" description="Gly residues" evidence="1">
    <location>
        <begin position="996"/>
        <end position="1006"/>
    </location>
</feature>
<dbReference type="InterPro" id="IPR053139">
    <property type="entry name" value="Surface_bspA-like"/>
</dbReference>
<dbReference type="InterPro" id="IPR032675">
    <property type="entry name" value="LRR_dom_sf"/>
</dbReference>
<dbReference type="Pfam" id="PF18998">
    <property type="entry name" value="Flg_new_2"/>
    <property type="match status" value="1"/>
</dbReference>
<feature type="domain" description="Bacterial repeat" evidence="3">
    <location>
        <begin position="931"/>
        <end position="989"/>
    </location>
</feature>
<accession>A0A9E1GIV3</accession>
<dbReference type="EMBL" id="JAGZYH010000007">
    <property type="protein sequence ID" value="MBS6621154.1"/>
    <property type="molecule type" value="Genomic_DNA"/>
</dbReference>
<dbReference type="AlphaFoldDB" id="A0A9E1GIV3"/>
<dbReference type="InterPro" id="IPR026906">
    <property type="entry name" value="LRR_5"/>
</dbReference>
<evidence type="ECO:0000313" key="4">
    <source>
        <dbReference type="EMBL" id="MBS6621154.1"/>
    </source>
</evidence>
<protein>
    <submittedName>
        <fullName evidence="4">Leucine-rich repeat protein</fullName>
    </submittedName>
</protein>
<organism evidence="4 5">
    <name type="scientific">Faecalibacterium prausnitzii</name>
    <dbReference type="NCBI Taxonomy" id="853"/>
    <lineage>
        <taxon>Bacteria</taxon>
        <taxon>Bacillati</taxon>
        <taxon>Bacillota</taxon>
        <taxon>Clostridia</taxon>
        <taxon>Eubacteriales</taxon>
        <taxon>Oscillospiraceae</taxon>
        <taxon>Faecalibacterium</taxon>
    </lineage>
</organism>
<feature type="signal peptide" evidence="2">
    <location>
        <begin position="1"/>
        <end position="27"/>
    </location>
</feature>
<feature type="region of interest" description="Disordered" evidence="1">
    <location>
        <begin position="986"/>
        <end position="1006"/>
    </location>
</feature>
<feature type="chain" id="PRO_5038440608" evidence="2">
    <location>
        <begin position="28"/>
        <end position="1113"/>
    </location>
</feature>
<evidence type="ECO:0000313" key="5">
    <source>
        <dbReference type="Proteomes" id="UP000811365"/>
    </source>
</evidence>
<comment type="caution">
    <text evidence="4">The sequence shown here is derived from an EMBL/GenBank/DDBJ whole genome shotgun (WGS) entry which is preliminary data.</text>
</comment>
<dbReference type="PANTHER" id="PTHR45661">
    <property type="entry name" value="SURFACE ANTIGEN"/>
    <property type="match status" value="1"/>
</dbReference>
<keyword evidence="2" id="KW-0732">Signal</keyword>
<proteinExistence type="predicted"/>
<dbReference type="InterPro" id="IPR013783">
    <property type="entry name" value="Ig-like_fold"/>
</dbReference>
<dbReference type="Gene3D" id="2.60.40.10">
    <property type="entry name" value="Immunoglobulins"/>
    <property type="match status" value="1"/>
</dbReference>
<evidence type="ECO:0000256" key="2">
    <source>
        <dbReference type="SAM" id="SignalP"/>
    </source>
</evidence>
<dbReference type="Proteomes" id="UP000811365">
    <property type="component" value="Unassembled WGS sequence"/>
</dbReference>
<dbReference type="Pfam" id="PF13620">
    <property type="entry name" value="CarboxypepD_reg"/>
    <property type="match status" value="1"/>
</dbReference>
<name>A0A9E1GIV3_9FIRM</name>
<dbReference type="Pfam" id="PF13306">
    <property type="entry name" value="LRR_5"/>
    <property type="match status" value="2"/>
</dbReference>
<sequence>MKKRLRLLAWLITLTMLCQLLPFSAFAQSDIGQNFTSSVFSLLDEENSEALALGECGDNLKWSLSSDGTLSITGTGEMTNYDILNPAPWLSTSSIKLSIKSVIFSDGITSIGNFAFYSCSNISSATIPATITKIGQFAFQTASESRLSITYNGTTAQWQAIAIEQNNDALDSAIINGHAIIVDSGNCGSDGDNVTWELDNAGVLTIRGTGAIKDYNYSPFSNGITSIVIEDGITRIGSDAFRGLKIKDVSLPDSLTQIGDDAFRGSSLEELTLPEGVKVIGDWAFLGTNLKSIALPSSLIRLGSYAFYKCANLSSVTFSSSPTFIYSSTFAYCTALESIVIPYGVQCIDSQAFYNCTSLTSVTIPSTLVRVSDKAFYNSNVTDVYYEGTKSQSNQIDILGSNEPFSNANWHYQDLAFTFKRDNLSFLNNGNYFFNDWERIYNNLHKYFGTLVDYVNQKYGSGDGNQYLYQISDAKFKQLTSGLEPRVIDYLQHVRARHWGGSCEGMSRIVMLHYLHPELLPLDNGATVYELNAPKDDSSVENFVNYYYLLQFLPVSRYYYADTVTRYTEHFSDELHSIVQDLQNGNPVLVDISTDNDEDHAIVFLGIEDETFESWIINAYDPNYLEQRQVILLKDFYQNSSNHRYPKIEYVCGKYSFTHIKCHTLSKDYKLLDCRNYFGLSDDYLMRNDFDDSHIVLNDSHTDITIHYGNTFVRTENGKLEYSDDLLVSSSASITTQTLPSSLEFTFPKRSNETFELELTPDDGNSATSDILLADTLFSISASGAVKLTYDEQNRTVDVKSSDGTPIQVNMSFTQNEPSESWPWHSWALDTTGTTTLHADLDDDGLHLSGDGITNAKYATENADTENVESGTISVQPDADGITTVTITNKKSSSGDSLEIVTPSAPTTGNAITITNGFAYIDDPEQPVNSAALGDVVTIVANDRSSEGKTFTGWVVNSGDVTLDDSSASPTSFTMGDKAVSITAQYSTNSTPTPTPGGGSSSGGGGGGGGGAAVLIGVGAAAAITAGVIMMSPVEIKGRVVLTDQAAVPGAKISLLREGKVVAQTTADENGSFSLKAKRGNYELTAAYTTADGQLIYKTIDIKAPAKDLTVTF</sequence>
<evidence type="ECO:0000256" key="1">
    <source>
        <dbReference type="SAM" id="MobiDB-lite"/>
    </source>
</evidence>
<dbReference type="InterPro" id="IPR044060">
    <property type="entry name" value="Bacterial_rp_domain"/>
</dbReference>
<dbReference type="SUPFAM" id="SSF49464">
    <property type="entry name" value="Carboxypeptidase regulatory domain-like"/>
    <property type="match status" value="1"/>
</dbReference>
<reference evidence="4" key="1">
    <citation type="submission" date="2021-02" db="EMBL/GenBank/DDBJ databases">
        <title>Infant gut strain persistence is associated with maternal origin, phylogeny, and functional potential including surface adhesion and iron acquisition.</title>
        <authorList>
            <person name="Lou Y.C."/>
        </authorList>
    </citation>
    <scope>NUCLEOTIDE SEQUENCE</scope>
    <source>
        <strain evidence="4">L2_039_000G1_dasL2_039_000G1_maxbin2.maxbin.077</strain>
    </source>
</reference>
<evidence type="ECO:0000259" key="3">
    <source>
        <dbReference type="Pfam" id="PF18998"/>
    </source>
</evidence>
<dbReference type="InterPro" id="IPR008969">
    <property type="entry name" value="CarboxyPept-like_regulatory"/>
</dbReference>
<gene>
    <name evidence="4" type="ORF">KH315_03150</name>
</gene>
<dbReference type="SUPFAM" id="SSF52058">
    <property type="entry name" value="L domain-like"/>
    <property type="match status" value="1"/>
</dbReference>
<dbReference type="Gene3D" id="3.80.10.10">
    <property type="entry name" value="Ribonuclease Inhibitor"/>
    <property type="match status" value="3"/>
</dbReference>
<dbReference type="PANTHER" id="PTHR45661:SF3">
    <property type="entry name" value="IG-LIKE DOMAIN-CONTAINING PROTEIN"/>
    <property type="match status" value="1"/>
</dbReference>